<dbReference type="RefSeq" id="WP_263569749.1">
    <property type="nucleotide sequence ID" value="NZ_JAJIRN010000001.1"/>
</dbReference>
<gene>
    <name evidence="7" type="ORF">LNV07_01980</name>
</gene>
<accession>A0ABT2Y985</accession>
<dbReference type="InterPro" id="IPR011611">
    <property type="entry name" value="PfkB_dom"/>
</dbReference>
<comment type="similarity">
    <text evidence="1">Belongs to the carbohydrate kinase PfkB family.</text>
</comment>
<feature type="domain" description="Carbohydrate kinase PfkB" evidence="6">
    <location>
        <begin position="9"/>
        <end position="292"/>
    </location>
</feature>
<dbReference type="InterPro" id="IPR050306">
    <property type="entry name" value="PfkB_Carbo_kinase"/>
</dbReference>
<dbReference type="Gene3D" id="3.40.1190.20">
    <property type="match status" value="1"/>
</dbReference>
<evidence type="ECO:0000313" key="8">
    <source>
        <dbReference type="Proteomes" id="UP001209701"/>
    </source>
</evidence>
<protein>
    <submittedName>
        <fullName evidence="7">PfkB family carbohydrate kinase</fullName>
    </submittedName>
</protein>
<dbReference type="InterPro" id="IPR029056">
    <property type="entry name" value="Ribokinase-like"/>
</dbReference>
<name>A0ABT2Y985_9BURK</name>
<dbReference type="Proteomes" id="UP001209701">
    <property type="component" value="Unassembled WGS sequence"/>
</dbReference>
<keyword evidence="8" id="KW-1185">Reference proteome</keyword>
<evidence type="ECO:0000256" key="4">
    <source>
        <dbReference type="ARBA" id="ARBA00022777"/>
    </source>
</evidence>
<keyword evidence="4 7" id="KW-0418">Kinase</keyword>
<dbReference type="GO" id="GO:0016301">
    <property type="term" value="F:kinase activity"/>
    <property type="evidence" value="ECO:0007669"/>
    <property type="project" value="UniProtKB-KW"/>
</dbReference>
<keyword evidence="5" id="KW-0067">ATP-binding</keyword>
<keyword evidence="3" id="KW-0547">Nucleotide-binding</keyword>
<evidence type="ECO:0000256" key="5">
    <source>
        <dbReference type="ARBA" id="ARBA00022840"/>
    </source>
</evidence>
<reference evidence="7 8" key="1">
    <citation type="submission" date="2021-11" db="EMBL/GenBank/DDBJ databases">
        <authorList>
            <person name="Liang Q."/>
            <person name="Mou H."/>
            <person name="Liu Z."/>
        </authorList>
    </citation>
    <scope>NUCLEOTIDE SEQUENCE [LARGE SCALE GENOMIC DNA]</scope>
    <source>
        <strain evidence="7 8">CHU3</strain>
    </source>
</reference>
<evidence type="ECO:0000259" key="6">
    <source>
        <dbReference type="Pfam" id="PF00294"/>
    </source>
</evidence>
<sequence>MLHPDLARFVAFGEVRIDLVRDADSSWRSACAGSPWQVAMAMSSLGELSAYAGAISSDLFGQEIWRACTDANLDLRFLQQLPRPPLLNFIDEEEAPDGFFIGADSADLHFRPESLPAGWVKALRWAHFGGLGLVRPPLAQRLEALAEGLKAEGKKISYAPGFRSVMDSRYDDSLKRMCSLADVIKVSTDDLLGLFRSADYHSGLAQISAWNPGATLLLTRGTLGATLYCGAGEWHAAPPQLESLIDGPTRGLGDASTAGLLFSLIHEPNAAPEQHLRWAVAAASAACSAASDYALPRARPWTLPPALVATLAAAVRVLPGA</sequence>
<dbReference type="EMBL" id="JAJIRN010000001">
    <property type="protein sequence ID" value="MCV2366864.1"/>
    <property type="molecule type" value="Genomic_DNA"/>
</dbReference>
<evidence type="ECO:0000256" key="2">
    <source>
        <dbReference type="ARBA" id="ARBA00022679"/>
    </source>
</evidence>
<evidence type="ECO:0000256" key="1">
    <source>
        <dbReference type="ARBA" id="ARBA00010688"/>
    </source>
</evidence>
<dbReference type="PANTHER" id="PTHR43085">
    <property type="entry name" value="HEXOKINASE FAMILY MEMBER"/>
    <property type="match status" value="1"/>
</dbReference>
<dbReference type="Pfam" id="PF00294">
    <property type="entry name" value="PfkB"/>
    <property type="match status" value="1"/>
</dbReference>
<organism evidence="7 8">
    <name type="scientific">Roseateles oligotrophus</name>
    <dbReference type="NCBI Taxonomy" id="1769250"/>
    <lineage>
        <taxon>Bacteria</taxon>
        <taxon>Pseudomonadati</taxon>
        <taxon>Pseudomonadota</taxon>
        <taxon>Betaproteobacteria</taxon>
        <taxon>Burkholderiales</taxon>
        <taxon>Sphaerotilaceae</taxon>
        <taxon>Roseateles</taxon>
    </lineage>
</organism>
<dbReference type="SUPFAM" id="SSF53613">
    <property type="entry name" value="Ribokinase-like"/>
    <property type="match status" value="1"/>
</dbReference>
<comment type="caution">
    <text evidence="7">The sequence shown here is derived from an EMBL/GenBank/DDBJ whole genome shotgun (WGS) entry which is preliminary data.</text>
</comment>
<proteinExistence type="inferred from homology"/>
<dbReference type="PANTHER" id="PTHR43085:SF1">
    <property type="entry name" value="PSEUDOURIDINE KINASE-RELATED"/>
    <property type="match status" value="1"/>
</dbReference>
<keyword evidence="2" id="KW-0808">Transferase</keyword>
<evidence type="ECO:0000313" key="7">
    <source>
        <dbReference type="EMBL" id="MCV2366864.1"/>
    </source>
</evidence>
<evidence type="ECO:0000256" key="3">
    <source>
        <dbReference type="ARBA" id="ARBA00022741"/>
    </source>
</evidence>